<sequence>MWYGNLINFIQTHNNLTSIMLVPDYKEINIKEVSILLKRCVFYKCSSYSF</sequence>
<dbReference type="AlphaFoldDB" id="A0A379F2M3"/>
<accession>A0A379F2M3</accession>
<evidence type="ECO:0000313" key="1">
    <source>
        <dbReference type="EMBL" id="SUC12880.1"/>
    </source>
</evidence>
<proteinExistence type="predicted"/>
<name>A0A379F2M3_9BACT</name>
<evidence type="ECO:0000313" key="2">
    <source>
        <dbReference type="Proteomes" id="UP000254235"/>
    </source>
</evidence>
<organism evidence="1 2">
    <name type="scientific">Prevotella pallens</name>
    <dbReference type="NCBI Taxonomy" id="60133"/>
    <lineage>
        <taxon>Bacteria</taxon>
        <taxon>Pseudomonadati</taxon>
        <taxon>Bacteroidota</taxon>
        <taxon>Bacteroidia</taxon>
        <taxon>Bacteroidales</taxon>
        <taxon>Prevotellaceae</taxon>
        <taxon>Prevotella</taxon>
    </lineage>
</organism>
<protein>
    <submittedName>
        <fullName evidence="1">Uncharacterized protein</fullName>
    </submittedName>
</protein>
<dbReference type="EMBL" id="UGTP01000001">
    <property type="protein sequence ID" value="SUC12880.1"/>
    <property type="molecule type" value="Genomic_DNA"/>
</dbReference>
<dbReference type="Proteomes" id="UP000254235">
    <property type="component" value="Unassembled WGS sequence"/>
</dbReference>
<reference evidence="1 2" key="1">
    <citation type="submission" date="2018-06" db="EMBL/GenBank/DDBJ databases">
        <authorList>
            <consortium name="Pathogen Informatics"/>
            <person name="Doyle S."/>
        </authorList>
    </citation>
    <scope>NUCLEOTIDE SEQUENCE [LARGE SCALE GENOMIC DNA]</scope>
    <source>
        <strain evidence="1 2">NCTC13043</strain>
    </source>
</reference>
<gene>
    <name evidence="1" type="ORF">NCTC13043_01497</name>
</gene>